<name>A0A8X6R872_TRICX</name>
<gene>
    <name evidence="2" type="ORF">TNCV_3819941</name>
</gene>
<evidence type="ECO:0000313" key="3">
    <source>
        <dbReference type="Proteomes" id="UP000887159"/>
    </source>
</evidence>
<dbReference type="AlphaFoldDB" id="A0A8X6R872"/>
<organism evidence="2 3">
    <name type="scientific">Trichonephila clavipes</name>
    <name type="common">Golden silk orbweaver</name>
    <name type="synonym">Nephila clavipes</name>
    <dbReference type="NCBI Taxonomy" id="2585209"/>
    <lineage>
        <taxon>Eukaryota</taxon>
        <taxon>Metazoa</taxon>
        <taxon>Ecdysozoa</taxon>
        <taxon>Arthropoda</taxon>
        <taxon>Chelicerata</taxon>
        <taxon>Arachnida</taxon>
        <taxon>Araneae</taxon>
        <taxon>Araneomorphae</taxon>
        <taxon>Entelegynae</taxon>
        <taxon>Araneoidea</taxon>
        <taxon>Nephilidae</taxon>
        <taxon>Trichonephila</taxon>
    </lineage>
</organism>
<keyword evidence="3" id="KW-1185">Reference proteome</keyword>
<proteinExistence type="predicted"/>
<reference evidence="2" key="1">
    <citation type="submission" date="2020-08" db="EMBL/GenBank/DDBJ databases">
        <title>Multicomponent nature underlies the extraordinary mechanical properties of spider dragline silk.</title>
        <authorList>
            <person name="Kono N."/>
            <person name="Nakamura H."/>
            <person name="Mori M."/>
            <person name="Yoshida Y."/>
            <person name="Ohtoshi R."/>
            <person name="Malay A.D."/>
            <person name="Moran D.A.P."/>
            <person name="Tomita M."/>
            <person name="Numata K."/>
            <person name="Arakawa K."/>
        </authorList>
    </citation>
    <scope>NUCLEOTIDE SEQUENCE</scope>
</reference>
<protein>
    <submittedName>
        <fullName evidence="2">Uncharacterized protein</fullName>
    </submittedName>
</protein>
<feature type="region of interest" description="Disordered" evidence="1">
    <location>
        <begin position="42"/>
        <end position="81"/>
    </location>
</feature>
<evidence type="ECO:0000256" key="1">
    <source>
        <dbReference type="SAM" id="MobiDB-lite"/>
    </source>
</evidence>
<evidence type="ECO:0000313" key="2">
    <source>
        <dbReference type="EMBL" id="GFX87264.1"/>
    </source>
</evidence>
<comment type="caution">
    <text evidence="2">The sequence shown here is derived from an EMBL/GenBank/DDBJ whole genome shotgun (WGS) entry which is preliminary data.</text>
</comment>
<dbReference type="EMBL" id="BMAU01021032">
    <property type="protein sequence ID" value="GFX87264.1"/>
    <property type="molecule type" value="Genomic_DNA"/>
</dbReference>
<feature type="compositionally biased region" description="Basic and acidic residues" evidence="1">
    <location>
        <begin position="72"/>
        <end position="81"/>
    </location>
</feature>
<sequence length="81" mass="8944">MSQFTLGNSPPSRLSSLDPNPPYFVDYITPIADRDSDLSRISPVRIPQSSPSPLFLSRKGPHKGSLKNSVCLREEHHNGSL</sequence>
<accession>A0A8X6R872</accession>
<dbReference type="Proteomes" id="UP000887159">
    <property type="component" value="Unassembled WGS sequence"/>
</dbReference>